<dbReference type="Proteomes" id="UP000198704">
    <property type="component" value="Unassembled WGS sequence"/>
</dbReference>
<dbReference type="EMBL" id="FNHS01000025">
    <property type="protein sequence ID" value="SDO51482.1"/>
    <property type="molecule type" value="Genomic_DNA"/>
</dbReference>
<feature type="coiled-coil region" evidence="1">
    <location>
        <begin position="9"/>
        <end position="64"/>
    </location>
</feature>
<evidence type="ECO:0000313" key="3">
    <source>
        <dbReference type="Proteomes" id="UP000198704"/>
    </source>
</evidence>
<name>A0A1H0K6R9_9HYPH</name>
<keyword evidence="3" id="KW-1185">Reference proteome</keyword>
<dbReference type="AlphaFoldDB" id="A0A1H0K6R9"/>
<reference evidence="3" key="1">
    <citation type="submission" date="2016-10" db="EMBL/GenBank/DDBJ databases">
        <authorList>
            <person name="Varghese N."/>
            <person name="Submissions S."/>
        </authorList>
    </citation>
    <scope>NUCLEOTIDE SEQUENCE [LARGE SCALE GENOMIC DNA]</scope>
    <source>
        <strain evidence="3">BL47</strain>
    </source>
</reference>
<organism evidence="2 3">
    <name type="scientific">Methylobacterium phyllostachyos</name>
    <dbReference type="NCBI Taxonomy" id="582672"/>
    <lineage>
        <taxon>Bacteria</taxon>
        <taxon>Pseudomonadati</taxon>
        <taxon>Pseudomonadota</taxon>
        <taxon>Alphaproteobacteria</taxon>
        <taxon>Hyphomicrobiales</taxon>
        <taxon>Methylobacteriaceae</taxon>
        <taxon>Methylobacterium</taxon>
    </lineage>
</organism>
<dbReference type="STRING" id="582672.SAMN05216360_12517"/>
<dbReference type="RefSeq" id="WP_091722185.1">
    <property type="nucleotide sequence ID" value="NZ_FNHS01000025.1"/>
</dbReference>
<evidence type="ECO:0000256" key="1">
    <source>
        <dbReference type="SAM" id="Coils"/>
    </source>
</evidence>
<keyword evidence="1" id="KW-0175">Coiled coil</keyword>
<gene>
    <name evidence="2" type="ORF">SAMN05216360_12517</name>
</gene>
<protein>
    <submittedName>
        <fullName evidence="2">Uncharacterized protein</fullName>
    </submittedName>
</protein>
<sequence>MGDDVAALLLALATENAELRQQLATAQDMLMETAIDAGQLHARIEVVQDERDAWRAEAERLGARNLRTG</sequence>
<dbReference type="OrthoDB" id="7999340at2"/>
<proteinExistence type="predicted"/>
<accession>A0A1H0K6R9</accession>
<evidence type="ECO:0000313" key="2">
    <source>
        <dbReference type="EMBL" id="SDO51482.1"/>
    </source>
</evidence>